<dbReference type="AlphaFoldDB" id="M3XIS6"/>
<dbReference type="InParanoid" id="M3XIS6"/>
<evidence type="ECO:0000256" key="2">
    <source>
        <dbReference type="ARBA" id="ARBA00022692"/>
    </source>
</evidence>
<sequence>MEADLIRGQCDVQYTRAISRRMRVPVSLRVAEPDFNHESEKNEELPLSHSMHIPNRISLSDILDLGLGPTIPDQFITNPPSSSSSALSVSTVASADVHNINMESARGLLTYQQDPVCQSHRERCQQECENRAVPSKLVRQLSNRLHDGGMVSEGLENLSDAGIIALRRQLNKINHRLQLLEKECIVHKQNEQLLFSIMIAACLVNAWLWLRLRK</sequence>
<evidence type="ECO:0000256" key="4">
    <source>
        <dbReference type="ARBA" id="ARBA00022989"/>
    </source>
</evidence>
<dbReference type="STRING" id="7897.ENSLACP00000022632"/>
<dbReference type="InterPro" id="IPR008518">
    <property type="entry name" value="Mff/Tango-11"/>
</dbReference>
<dbReference type="GeneTree" id="ENSGT00730000112379"/>
<evidence type="ECO:0000256" key="9">
    <source>
        <dbReference type="RuleBase" id="RU368040"/>
    </source>
</evidence>
<dbReference type="InterPro" id="IPR039433">
    <property type="entry name" value="Mff-like_dom"/>
</dbReference>
<name>M3XIS6_LATCH</name>
<evidence type="ECO:0000256" key="5">
    <source>
        <dbReference type="ARBA" id="ARBA00023054"/>
    </source>
</evidence>
<keyword evidence="2 9" id="KW-0812">Transmembrane</keyword>
<dbReference type="HOGENOM" id="CLU_1085722_0_0_1"/>
<evidence type="ECO:0000256" key="8">
    <source>
        <dbReference type="ARBA" id="ARBA00023140"/>
    </source>
</evidence>
<reference evidence="13" key="1">
    <citation type="submission" date="2011-08" db="EMBL/GenBank/DDBJ databases">
        <title>The draft genome of Latimeria chalumnae.</title>
        <authorList>
            <person name="Di Palma F."/>
            <person name="Alfoldi J."/>
            <person name="Johnson J."/>
            <person name="Berlin A."/>
            <person name="Gnerre S."/>
            <person name="Jaffe D."/>
            <person name="MacCallum I."/>
            <person name="Young S."/>
            <person name="Walker B.J."/>
            <person name="Lander E."/>
            <person name="Lindblad-Toh K."/>
        </authorList>
    </citation>
    <scope>NUCLEOTIDE SEQUENCE [LARGE SCALE GENOMIC DNA]</scope>
    <source>
        <strain evidence="13">Wild caught</strain>
    </source>
</reference>
<dbReference type="GO" id="GO:0000266">
    <property type="term" value="P:mitochondrial fission"/>
    <property type="evidence" value="ECO:0007669"/>
    <property type="project" value="UniProtKB-UniRule"/>
</dbReference>
<evidence type="ECO:0000256" key="7">
    <source>
        <dbReference type="ARBA" id="ARBA00023136"/>
    </source>
</evidence>
<accession>M3XIS6</accession>
<evidence type="ECO:0000313" key="13">
    <source>
        <dbReference type="Proteomes" id="UP000008672"/>
    </source>
</evidence>
<keyword evidence="4 9" id="KW-1133">Transmembrane helix</keyword>
<dbReference type="EMBL" id="AFYH01119641">
    <property type="status" value="NOT_ANNOTATED_CDS"/>
    <property type="molecule type" value="Genomic_DNA"/>
</dbReference>
<dbReference type="GO" id="GO:0005777">
    <property type="term" value="C:peroxisome"/>
    <property type="evidence" value="ECO:0007669"/>
    <property type="project" value="UniProtKB-SubCell"/>
</dbReference>
<dbReference type="GO" id="GO:0090141">
    <property type="term" value="P:positive regulation of mitochondrial fission"/>
    <property type="evidence" value="ECO:0007669"/>
    <property type="project" value="UniProtKB-UniRule"/>
</dbReference>
<comment type="similarity">
    <text evidence="1 9">Belongs to the Tango11 family.</text>
</comment>
<gene>
    <name evidence="12" type="primary">LOC102367143</name>
</gene>
<dbReference type="GO" id="GO:0005741">
    <property type="term" value="C:mitochondrial outer membrane"/>
    <property type="evidence" value="ECO:0007669"/>
    <property type="project" value="UniProtKB-SubCell"/>
</dbReference>
<keyword evidence="13" id="KW-1185">Reference proteome</keyword>
<evidence type="ECO:0000256" key="6">
    <source>
        <dbReference type="ARBA" id="ARBA00023128"/>
    </source>
</evidence>
<comment type="subcellular location">
    <subcellularLocation>
        <location evidence="9">Mitochondrion outer membrane</location>
        <topology evidence="9">Single-pass type IV membrane protein</topology>
    </subcellularLocation>
    <subcellularLocation>
        <location evidence="9">Peroxisome</location>
    </subcellularLocation>
</comment>
<organism evidence="12 13">
    <name type="scientific">Latimeria chalumnae</name>
    <name type="common">Coelacanth</name>
    <dbReference type="NCBI Taxonomy" id="7897"/>
    <lineage>
        <taxon>Eukaryota</taxon>
        <taxon>Metazoa</taxon>
        <taxon>Chordata</taxon>
        <taxon>Craniata</taxon>
        <taxon>Vertebrata</taxon>
        <taxon>Euteleostomi</taxon>
        <taxon>Coelacanthiformes</taxon>
        <taxon>Coelacanthidae</taxon>
        <taxon>Latimeria</taxon>
    </lineage>
</organism>
<dbReference type="GO" id="GO:0006626">
    <property type="term" value="P:protein targeting to mitochondrion"/>
    <property type="evidence" value="ECO:0007669"/>
    <property type="project" value="TreeGrafter"/>
</dbReference>
<proteinExistence type="inferred from homology"/>
<dbReference type="Bgee" id="ENSLACG00000022609">
    <property type="expression patterns" value="Expressed in muscle tissue and 4 other cell types or tissues"/>
</dbReference>
<dbReference type="EMBL" id="AFYH01119640">
    <property type="status" value="NOT_ANNOTATED_CDS"/>
    <property type="molecule type" value="Genomic_DNA"/>
</dbReference>
<feature type="coiled-coil region" evidence="10">
    <location>
        <begin position="163"/>
        <end position="190"/>
    </location>
</feature>
<dbReference type="PANTHER" id="PTHR16501:SF16">
    <property type="entry name" value="MITOCHONDRIAL FISSION FACTOR"/>
    <property type="match status" value="1"/>
</dbReference>
<keyword evidence="6 9" id="KW-0496">Mitochondrion</keyword>
<dbReference type="PANTHER" id="PTHR16501">
    <property type="entry name" value="TRANSPORT AND GOLGI ORGANIZATION PROTEIN 11"/>
    <property type="match status" value="1"/>
</dbReference>
<keyword evidence="5 10" id="KW-0175">Coiled coil</keyword>
<evidence type="ECO:0000256" key="3">
    <source>
        <dbReference type="ARBA" id="ARBA00022787"/>
    </source>
</evidence>
<keyword evidence="8 9" id="KW-0576">Peroxisome</keyword>
<keyword evidence="7 9" id="KW-0472">Membrane</keyword>
<evidence type="ECO:0000256" key="1">
    <source>
        <dbReference type="ARBA" id="ARBA00009806"/>
    </source>
</evidence>
<feature type="domain" description="Mff-like" evidence="11">
    <location>
        <begin position="7"/>
        <end position="57"/>
    </location>
</feature>
<dbReference type="GO" id="GO:0090314">
    <property type="term" value="P:positive regulation of protein targeting to membrane"/>
    <property type="evidence" value="ECO:0007669"/>
    <property type="project" value="UniProtKB-UniRule"/>
</dbReference>
<evidence type="ECO:0000256" key="10">
    <source>
        <dbReference type="SAM" id="Coils"/>
    </source>
</evidence>
<reference evidence="12" key="2">
    <citation type="submission" date="2025-08" db="UniProtKB">
        <authorList>
            <consortium name="Ensembl"/>
        </authorList>
    </citation>
    <scope>IDENTIFICATION</scope>
</reference>
<evidence type="ECO:0000259" key="11">
    <source>
        <dbReference type="Pfam" id="PF05644"/>
    </source>
</evidence>
<protein>
    <recommendedName>
        <fullName evidence="9">Mitochondrial fission factor</fullName>
    </recommendedName>
</protein>
<dbReference type="Ensembl" id="ENSLACT00000025850.1">
    <property type="protein sequence ID" value="ENSLACP00000022632.1"/>
    <property type="gene ID" value="ENSLACG00000022609.1"/>
</dbReference>
<dbReference type="Pfam" id="PF05644">
    <property type="entry name" value="Miff"/>
    <property type="match status" value="2"/>
</dbReference>
<feature type="domain" description="Mff-like" evidence="11">
    <location>
        <begin position="80"/>
        <end position="211"/>
    </location>
</feature>
<keyword evidence="3 9" id="KW-1000">Mitochondrion outer membrane</keyword>
<feature type="transmembrane region" description="Helical" evidence="9">
    <location>
        <begin position="193"/>
        <end position="210"/>
    </location>
</feature>
<comment type="function">
    <text evidence="9">Plays a role in mitochondrial and peroxisomal fission. Promotes the recruitment and association of the fission mediator dynamin-related protein 1 (DNM1L) to the mitochondrial surface.</text>
</comment>
<evidence type="ECO:0000313" key="12">
    <source>
        <dbReference type="Ensembl" id="ENSLACP00000022632.1"/>
    </source>
</evidence>
<dbReference type="Proteomes" id="UP000008672">
    <property type="component" value="Unassembled WGS sequence"/>
</dbReference>
<reference evidence="12" key="3">
    <citation type="submission" date="2025-09" db="UniProtKB">
        <authorList>
            <consortium name="Ensembl"/>
        </authorList>
    </citation>
    <scope>IDENTIFICATION</scope>
</reference>